<sequence>MALGIACAGTGLKEAIALLDPMTNDPVNFVRQGALIASAMILIQQTESTCARVKDFRALYAKVVVDKHEDVMAKFGAILAQGIIDAGGRNVTVSLQSRTGHTNMLAVVGALVFTQYWYWFPLAHCLALAFTPTCLIALNAQLKMPKLEIKSNARPSIYAYPAPLEEKKREEREKVTTAVLSIAARARRRETERKARDSHEKMEVDPPSETKELQEVKEAASSSKEKDEKKKDEKEAKETKEKPEKKVVKDGDEKEKKEPEPSFEVLQNPARVLRQQLKVIQLVEGSHYTPVKDIQIGGIVMVKHMQTDTEEELVEPVAGCALEHFRFVSAFGPKPEEEKEAEPPEPFEYTED</sequence>
<dbReference type="OrthoDB" id="261572at2759"/>
<dbReference type="GO" id="GO:0034515">
    <property type="term" value="C:proteasome storage granule"/>
    <property type="evidence" value="ECO:0007669"/>
    <property type="project" value="TreeGrafter"/>
</dbReference>
<evidence type="ECO:0000313" key="5">
    <source>
        <dbReference type="EMBL" id="EGI66125.1"/>
    </source>
</evidence>
<protein>
    <submittedName>
        <fullName evidence="5">26S proteasome non-ATPase regulatory subunit 1</fullName>
    </submittedName>
</protein>
<feature type="compositionally biased region" description="Acidic residues" evidence="3">
    <location>
        <begin position="338"/>
        <end position="352"/>
    </location>
</feature>
<dbReference type="Pfam" id="PF18004">
    <property type="entry name" value="RPN2_C"/>
    <property type="match status" value="1"/>
</dbReference>
<evidence type="ECO:0000256" key="2">
    <source>
        <dbReference type="ARBA" id="ARBA00022942"/>
    </source>
</evidence>
<dbReference type="InterPro" id="IPR011989">
    <property type="entry name" value="ARM-like"/>
</dbReference>
<dbReference type="PANTHER" id="PTHR10943">
    <property type="entry name" value="26S PROTEASOME NON-ATPASE REGULATORY SUBUNIT"/>
    <property type="match status" value="1"/>
</dbReference>
<dbReference type="Pfam" id="PF01851">
    <property type="entry name" value="PC_rep"/>
    <property type="match status" value="1"/>
</dbReference>
<dbReference type="EMBL" id="GL888172">
    <property type="protein sequence ID" value="EGI66125.1"/>
    <property type="molecule type" value="Genomic_DNA"/>
</dbReference>
<feature type="compositionally biased region" description="Basic and acidic residues" evidence="3">
    <location>
        <begin position="189"/>
        <end position="260"/>
    </location>
</feature>
<feature type="region of interest" description="Disordered" evidence="3">
    <location>
        <begin position="186"/>
        <end position="264"/>
    </location>
</feature>
<dbReference type="Gene3D" id="1.25.10.10">
    <property type="entry name" value="Leucine-rich Repeat Variant"/>
    <property type="match status" value="1"/>
</dbReference>
<dbReference type="GO" id="GO:0008540">
    <property type="term" value="C:proteasome regulatory particle, base subcomplex"/>
    <property type="evidence" value="ECO:0007669"/>
    <property type="project" value="TreeGrafter"/>
</dbReference>
<evidence type="ECO:0000259" key="4">
    <source>
        <dbReference type="Pfam" id="PF18004"/>
    </source>
</evidence>
<proteinExistence type="predicted"/>
<reference evidence="5" key="1">
    <citation type="submission" date="2011-02" db="EMBL/GenBank/DDBJ databases">
        <title>The genome of the leaf-cutting ant Acromyrmex echinatior suggests key adaptations to social evolution and fungus farming.</title>
        <authorList>
            <person name="Nygaard S."/>
            <person name="Zhang G."/>
        </authorList>
    </citation>
    <scope>NUCLEOTIDE SEQUENCE</scope>
</reference>
<dbReference type="AlphaFoldDB" id="F4WI32"/>
<evidence type="ECO:0000256" key="1">
    <source>
        <dbReference type="ARBA" id="ARBA00022737"/>
    </source>
</evidence>
<organism evidence="6">
    <name type="scientific">Acromyrmex echinatior</name>
    <name type="common">Panamanian leafcutter ant</name>
    <name type="synonym">Acromyrmex octospinosus echinatior</name>
    <dbReference type="NCBI Taxonomy" id="103372"/>
    <lineage>
        <taxon>Eukaryota</taxon>
        <taxon>Metazoa</taxon>
        <taxon>Ecdysozoa</taxon>
        <taxon>Arthropoda</taxon>
        <taxon>Hexapoda</taxon>
        <taxon>Insecta</taxon>
        <taxon>Pterygota</taxon>
        <taxon>Neoptera</taxon>
        <taxon>Endopterygota</taxon>
        <taxon>Hymenoptera</taxon>
        <taxon>Apocrita</taxon>
        <taxon>Aculeata</taxon>
        <taxon>Formicoidea</taxon>
        <taxon>Formicidae</taxon>
        <taxon>Myrmicinae</taxon>
        <taxon>Acromyrmex</taxon>
    </lineage>
</organism>
<dbReference type="InterPro" id="IPR002015">
    <property type="entry name" value="Proteasome/cyclosome_rpt"/>
</dbReference>
<dbReference type="SUPFAM" id="SSF48371">
    <property type="entry name" value="ARM repeat"/>
    <property type="match status" value="1"/>
</dbReference>
<evidence type="ECO:0000256" key="3">
    <source>
        <dbReference type="SAM" id="MobiDB-lite"/>
    </source>
</evidence>
<dbReference type="GO" id="GO:0043161">
    <property type="term" value="P:proteasome-mediated ubiquitin-dependent protein catabolic process"/>
    <property type="evidence" value="ECO:0007669"/>
    <property type="project" value="TreeGrafter"/>
</dbReference>
<dbReference type="Proteomes" id="UP000007755">
    <property type="component" value="Unassembled WGS sequence"/>
</dbReference>
<feature type="domain" description="26S proteasome regulatory subunit RPN2 C-terminal" evidence="4">
    <location>
        <begin position="133"/>
        <end position="314"/>
    </location>
</feature>
<dbReference type="eggNOG" id="KOG2062">
    <property type="taxonomic scope" value="Eukaryota"/>
</dbReference>
<dbReference type="InterPro" id="IPR040623">
    <property type="entry name" value="RPN2_C"/>
</dbReference>
<dbReference type="GO" id="GO:0005634">
    <property type="term" value="C:nucleus"/>
    <property type="evidence" value="ECO:0007669"/>
    <property type="project" value="TreeGrafter"/>
</dbReference>
<dbReference type="InterPro" id="IPR016024">
    <property type="entry name" value="ARM-type_fold"/>
</dbReference>
<dbReference type="STRING" id="103372.F4WI32"/>
<feature type="region of interest" description="Disordered" evidence="3">
    <location>
        <begin position="332"/>
        <end position="352"/>
    </location>
</feature>
<keyword evidence="1" id="KW-0677">Repeat</keyword>
<gene>
    <name evidence="5" type="ORF">G5I_05354</name>
</gene>
<dbReference type="PANTHER" id="PTHR10943:SF2">
    <property type="entry name" value="26S PROTEASOME NON-ATPASE REGULATORY SUBUNIT 1"/>
    <property type="match status" value="1"/>
</dbReference>
<dbReference type="InParanoid" id="F4WI32"/>
<keyword evidence="6" id="KW-1185">Reference proteome</keyword>
<keyword evidence="2 5" id="KW-0647">Proteasome</keyword>
<name>F4WI32_ACREC</name>
<accession>F4WI32</accession>
<evidence type="ECO:0000313" key="6">
    <source>
        <dbReference type="Proteomes" id="UP000007755"/>
    </source>
</evidence>